<dbReference type="Proteomes" id="UP000198565">
    <property type="component" value="Unassembled WGS sequence"/>
</dbReference>
<name>A0A1I4QH41_9BACI</name>
<dbReference type="STRING" id="334253.SAMN04487943_11650"/>
<organism evidence="2 3">
    <name type="scientific">Gracilibacillus orientalis</name>
    <dbReference type="NCBI Taxonomy" id="334253"/>
    <lineage>
        <taxon>Bacteria</taxon>
        <taxon>Bacillati</taxon>
        <taxon>Bacillota</taxon>
        <taxon>Bacilli</taxon>
        <taxon>Bacillales</taxon>
        <taxon>Bacillaceae</taxon>
        <taxon>Gracilibacillus</taxon>
    </lineage>
</organism>
<dbReference type="EMBL" id="FOTR01000016">
    <property type="protein sequence ID" value="SFM39055.1"/>
    <property type="molecule type" value="Genomic_DNA"/>
</dbReference>
<accession>A0A1I4QH41</accession>
<dbReference type="OrthoDB" id="5784238at2"/>
<evidence type="ECO:0000313" key="3">
    <source>
        <dbReference type="Proteomes" id="UP000198565"/>
    </source>
</evidence>
<reference evidence="3" key="1">
    <citation type="submission" date="2016-10" db="EMBL/GenBank/DDBJ databases">
        <authorList>
            <person name="Varghese N."/>
            <person name="Submissions S."/>
        </authorList>
    </citation>
    <scope>NUCLEOTIDE SEQUENCE [LARGE SCALE GENOMIC DNA]</scope>
    <source>
        <strain evidence="3">CGMCC 1.4250</strain>
    </source>
</reference>
<keyword evidence="3" id="KW-1185">Reference proteome</keyword>
<dbReference type="InterPro" id="IPR036249">
    <property type="entry name" value="Thioredoxin-like_sf"/>
</dbReference>
<feature type="domain" description="Thioredoxin" evidence="1">
    <location>
        <begin position="2"/>
        <end position="97"/>
    </location>
</feature>
<dbReference type="SUPFAM" id="SSF52833">
    <property type="entry name" value="Thioredoxin-like"/>
    <property type="match status" value="1"/>
</dbReference>
<evidence type="ECO:0000313" key="2">
    <source>
        <dbReference type="EMBL" id="SFM39055.1"/>
    </source>
</evidence>
<dbReference type="RefSeq" id="WP_091485926.1">
    <property type="nucleotide sequence ID" value="NZ_FOTR01000016.1"/>
</dbReference>
<proteinExistence type="predicted"/>
<dbReference type="CDD" id="cd02947">
    <property type="entry name" value="TRX_family"/>
    <property type="match status" value="1"/>
</dbReference>
<protein>
    <submittedName>
        <fullName evidence="2">Thioredoxin</fullName>
    </submittedName>
</protein>
<dbReference type="Gene3D" id="3.40.30.10">
    <property type="entry name" value="Glutaredoxin"/>
    <property type="match status" value="1"/>
</dbReference>
<dbReference type="AlphaFoldDB" id="A0A1I4QH41"/>
<sequence>MININKENWNNMLHHEEALVIFVHTPFCATCQLAERMLTILEEADHAQSFFRMNASFFPEFMEQQKITSVPALLLVKDGVVIDQLYAFESVTKLHNVLEGWKQKQSIQQ</sequence>
<evidence type="ECO:0000259" key="1">
    <source>
        <dbReference type="Pfam" id="PF00085"/>
    </source>
</evidence>
<dbReference type="InterPro" id="IPR013766">
    <property type="entry name" value="Thioredoxin_domain"/>
</dbReference>
<gene>
    <name evidence="2" type="ORF">SAMN04487943_11650</name>
</gene>
<dbReference type="Pfam" id="PF00085">
    <property type="entry name" value="Thioredoxin"/>
    <property type="match status" value="1"/>
</dbReference>